<evidence type="ECO:0000313" key="3">
    <source>
        <dbReference type="Proteomes" id="UP000254968"/>
    </source>
</evidence>
<organism evidence="2 3">
    <name type="scientific">Legionella beliardensis</name>
    <dbReference type="NCBI Taxonomy" id="91822"/>
    <lineage>
        <taxon>Bacteria</taxon>
        <taxon>Pseudomonadati</taxon>
        <taxon>Pseudomonadota</taxon>
        <taxon>Gammaproteobacteria</taxon>
        <taxon>Legionellales</taxon>
        <taxon>Legionellaceae</taxon>
        <taxon>Legionella</taxon>
    </lineage>
</organism>
<feature type="signal peptide" evidence="1">
    <location>
        <begin position="1"/>
        <end position="21"/>
    </location>
</feature>
<keyword evidence="3" id="KW-1185">Reference proteome</keyword>
<dbReference type="RefSeq" id="WP_115302367.1">
    <property type="nucleotide sequence ID" value="NZ_CAAAHO010000001.1"/>
</dbReference>
<evidence type="ECO:0000256" key="1">
    <source>
        <dbReference type="SAM" id="SignalP"/>
    </source>
</evidence>
<dbReference type="AlphaFoldDB" id="A0A378I0G0"/>
<proteinExistence type="predicted"/>
<dbReference type="InterPro" id="IPR008869">
    <property type="entry name" value="MlaC/ttg2D"/>
</dbReference>
<dbReference type="Gene3D" id="3.10.450.710">
    <property type="entry name" value="Tgt2/MlaC"/>
    <property type="match status" value="1"/>
</dbReference>
<dbReference type="EMBL" id="UGNV01000001">
    <property type="protein sequence ID" value="STX28639.1"/>
    <property type="molecule type" value="Genomic_DNA"/>
</dbReference>
<protein>
    <submittedName>
        <fullName evidence="2">Signal peptide protein, toluene tolerance protein Ttg2D</fullName>
    </submittedName>
</protein>
<dbReference type="PANTHER" id="PTHR36573:SF1">
    <property type="entry name" value="INTERMEMBRANE PHOSPHOLIPID TRANSPORT SYSTEM BINDING PROTEIN MLAC"/>
    <property type="match status" value="1"/>
</dbReference>
<dbReference type="PIRSF" id="PIRSF004649">
    <property type="entry name" value="MlaC"/>
    <property type="match status" value="1"/>
</dbReference>
<evidence type="ECO:0000313" key="2">
    <source>
        <dbReference type="EMBL" id="STX28639.1"/>
    </source>
</evidence>
<keyword evidence="1" id="KW-0732">Signal</keyword>
<dbReference type="InterPro" id="IPR042245">
    <property type="entry name" value="Tgt2/MlaC_sf"/>
</dbReference>
<dbReference type="Proteomes" id="UP000254968">
    <property type="component" value="Unassembled WGS sequence"/>
</dbReference>
<feature type="chain" id="PRO_5017003502" evidence="1">
    <location>
        <begin position="22"/>
        <end position="202"/>
    </location>
</feature>
<name>A0A378I0G0_9GAMM</name>
<reference evidence="2 3" key="1">
    <citation type="submission" date="2018-06" db="EMBL/GenBank/DDBJ databases">
        <authorList>
            <consortium name="Pathogen Informatics"/>
            <person name="Doyle S."/>
        </authorList>
    </citation>
    <scope>NUCLEOTIDE SEQUENCE [LARGE SCALE GENOMIC DNA]</scope>
    <source>
        <strain evidence="2 3">NCTC13315</strain>
    </source>
</reference>
<sequence length="202" mass="22812">MKIIKLIVIGLSLCFMQSIWAQPSPIPMLQDTADQILSTLKQNKASLKQDHSIIYQAVERHLLPKVDVNGMARSVLGRQAWNKATPAERSQFAQAFTQLVIRTYSNPLAEYTNETIKFLPVKGSLDKRFVRVSSLIIRSNGKNIPLNYSLVAKNGDWKIYDLSVEGVSLLQSFRSQFAQALQSSNMQTLIKEMRERSNKKAA</sequence>
<dbReference type="Pfam" id="PF05494">
    <property type="entry name" value="MlaC"/>
    <property type="match status" value="1"/>
</dbReference>
<dbReference type="PANTHER" id="PTHR36573">
    <property type="entry name" value="INTERMEMBRANE PHOSPHOLIPID TRANSPORT SYSTEM BINDING PROTEIN MLAC"/>
    <property type="match status" value="1"/>
</dbReference>
<accession>A0A378I0G0</accession>
<gene>
    <name evidence="2" type="ORF">NCTC13315_01170</name>
</gene>
<dbReference type="OrthoDB" id="9787053at2"/>